<dbReference type="OrthoDB" id="2107166at2759"/>
<keyword evidence="1" id="KW-0472">Membrane</keyword>
<keyword evidence="1" id="KW-1133">Transmembrane helix</keyword>
<dbReference type="Gene3D" id="3.10.350.10">
    <property type="entry name" value="LysM domain"/>
    <property type="match status" value="1"/>
</dbReference>
<dbReference type="Proteomes" id="UP000800035">
    <property type="component" value="Unassembled WGS sequence"/>
</dbReference>
<evidence type="ECO:0000256" key="1">
    <source>
        <dbReference type="SAM" id="Phobius"/>
    </source>
</evidence>
<dbReference type="Pfam" id="PF01476">
    <property type="entry name" value="LysM"/>
    <property type="match status" value="1"/>
</dbReference>
<name>A0A6A5U2I2_9PLEO</name>
<accession>A0A6A5U2I2</accession>
<evidence type="ECO:0000313" key="4">
    <source>
        <dbReference type="Proteomes" id="UP000800035"/>
    </source>
</evidence>
<keyword evidence="1" id="KW-0812">Transmembrane</keyword>
<proteinExistence type="predicted"/>
<dbReference type="CDD" id="cd00118">
    <property type="entry name" value="LysM"/>
    <property type="match status" value="1"/>
</dbReference>
<evidence type="ECO:0000313" key="3">
    <source>
        <dbReference type="EMBL" id="KAF1958510.1"/>
    </source>
</evidence>
<gene>
    <name evidence="3" type="ORF">CC80DRAFT_546740</name>
</gene>
<keyword evidence="4" id="KW-1185">Reference proteome</keyword>
<dbReference type="EMBL" id="ML976987">
    <property type="protein sequence ID" value="KAF1958510.1"/>
    <property type="molecule type" value="Genomic_DNA"/>
</dbReference>
<dbReference type="InterPro" id="IPR018392">
    <property type="entry name" value="LysM"/>
</dbReference>
<dbReference type="SUPFAM" id="SSF54106">
    <property type="entry name" value="LysM domain"/>
    <property type="match status" value="1"/>
</dbReference>
<feature type="domain" description="LysM" evidence="2">
    <location>
        <begin position="126"/>
        <end position="172"/>
    </location>
</feature>
<feature type="transmembrane region" description="Helical" evidence="1">
    <location>
        <begin position="83"/>
        <end position="102"/>
    </location>
</feature>
<dbReference type="AlphaFoldDB" id="A0A6A5U2I2"/>
<protein>
    <recommendedName>
        <fullName evidence="2">LysM domain-containing protein</fullName>
    </recommendedName>
</protein>
<dbReference type="InterPro" id="IPR036779">
    <property type="entry name" value="LysM_dom_sf"/>
</dbReference>
<evidence type="ECO:0000259" key="2">
    <source>
        <dbReference type="PROSITE" id="PS51782"/>
    </source>
</evidence>
<dbReference type="SMART" id="SM00257">
    <property type="entry name" value="LysM"/>
    <property type="match status" value="1"/>
</dbReference>
<sequence length="174" mass="18956">MGRWTDADSDSGRLPEGFERIGYDADSQTYTFRDSNGTTYESLPGNRYGPLYPSGRPRPRLSSAEIARHNASLKEGNRESVKMMLPFALLVLVFLLLLFKFLGSAGGGAGEADEKKTQVQCQEGFQRVEVQAGDTCWGVAQTYGVGVDELLGFAGNEGVECEKLDVGDLFCVPE</sequence>
<dbReference type="PROSITE" id="PS51782">
    <property type="entry name" value="LYSM"/>
    <property type="match status" value="1"/>
</dbReference>
<reference evidence="3" key="1">
    <citation type="journal article" date="2020" name="Stud. Mycol.">
        <title>101 Dothideomycetes genomes: a test case for predicting lifestyles and emergence of pathogens.</title>
        <authorList>
            <person name="Haridas S."/>
            <person name="Albert R."/>
            <person name="Binder M."/>
            <person name="Bloem J."/>
            <person name="Labutti K."/>
            <person name="Salamov A."/>
            <person name="Andreopoulos B."/>
            <person name="Baker S."/>
            <person name="Barry K."/>
            <person name="Bills G."/>
            <person name="Bluhm B."/>
            <person name="Cannon C."/>
            <person name="Castanera R."/>
            <person name="Culley D."/>
            <person name="Daum C."/>
            <person name="Ezra D."/>
            <person name="Gonzalez J."/>
            <person name="Henrissat B."/>
            <person name="Kuo A."/>
            <person name="Liang C."/>
            <person name="Lipzen A."/>
            <person name="Lutzoni F."/>
            <person name="Magnuson J."/>
            <person name="Mondo S."/>
            <person name="Nolan M."/>
            <person name="Ohm R."/>
            <person name="Pangilinan J."/>
            <person name="Park H.-J."/>
            <person name="Ramirez L."/>
            <person name="Alfaro M."/>
            <person name="Sun H."/>
            <person name="Tritt A."/>
            <person name="Yoshinaga Y."/>
            <person name="Zwiers L.-H."/>
            <person name="Turgeon B."/>
            <person name="Goodwin S."/>
            <person name="Spatafora J."/>
            <person name="Crous P."/>
            <person name="Grigoriev I."/>
        </authorList>
    </citation>
    <scope>NUCLEOTIDE SEQUENCE</scope>
    <source>
        <strain evidence="3">CBS 675.92</strain>
    </source>
</reference>
<organism evidence="3 4">
    <name type="scientific">Byssothecium circinans</name>
    <dbReference type="NCBI Taxonomy" id="147558"/>
    <lineage>
        <taxon>Eukaryota</taxon>
        <taxon>Fungi</taxon>
        <taxon>Dikarya</taxon>
        <taxon>Ascomycota</taxon>
        <taxon>Pezizomycotina</taxon>
        <taxon>Dothideomycetes</taxon>
        <taxon>Pleosporomycetidae</taxon>
        <taxon>Pleosporales</taxon>
        <taxon>Massarineae</taxon>
        <taxon>Massarinaceae</taxon>
        <taxon>Byssothecium</taxon>
    </lineage>
</organism>